<dbReference type="PROSITE" id="PS51471">
    <property type="entry name" value="FE2OG_OXY"/>
    <property type="match status" value="1"/>
</dbReference>
<dbReference type="Pfam" id="PF14226">
    <property type="entry name" value="DIOX_N"/>
    <property type="match status" value="1"/>
</dbReference>
<name>A0AA38GDU7_TAXCH</name>
<proteinExistence type="inferred from homology"/>
<dbReference type="Gene3D" id="2.60.120.330">
    <property type="entry name" value="B-lactam Antibiotic, Isopenicillin N Synthase, Chain"/>
    <property type="match status" value="1"/>
</dbReference>
<dbReference type="InterPro" id="IPR026992">
    <property type="entry name" value="DIOX_N"/>
</dbReference>
<protein>
    <recommendedName>
        <fullName evidence="4">Fe2OG dioxygenase domain-containing protein</fullName>
    </recommendedName>
</protein>
<organism evidence="5 6">
    <name type="scientific">Taxus chinensis</name>
    <name type="common">Chinese yew</name>
    <name type="synonym">Taxus wallichiana var. chinensis</name>
    <dbReference type="NCBI Taxonomy" id="29808"/>
    <lineage>
        <taxon>Eukaryota</taxon>
        <taxon>Viridiplantae</taxon>
        <taxon>Streptophyta</taxon>
        <taxon>Embryophyta</taxon>
        <taxon>Tracheophyta</taxon>
        <taxon>Spermatophyta</taxon>
        <taxon>Pinopsida</taxon>
        <taxon>Pinidae</taxon>
        <taxon>Conifers II</taxon>
        <taxon>Cupressales</taxon>
        <taxon>Taxaceae</taxon>
        <taxon>Taxus</taxon>
    </lineage>
</organism>
<evidence type="ECO:0000313" key="5">
    <source>
        <dbReference type="EMBL" id="KAH9321566.1"/>
    </source>
</evidence>
<keyword evidence="1 3" id="KW-0479">Metal-binding</keyword>
<dbReference type="EMBL" id="JAHRHJ020000003">
    <property type="protein sequence ID" value="KAH9321566.1"/>
    <property type="molecule type" value="Genomic_DNA"/>
</dbReference>
<evidence type="ECO:0000256" key="2">
    <source>
        <dbReference type="ARBA" id="ARBA00023004"/>
    </source>
</evidence>
<keyword evidence="6" id="KW-1185">Reference proteome</keyword>
<dbReference type="InterPro" id="IPR050231">
    <property type="entry name" value="Iron_ascorbate_oxido_reductase"/>
</dbReference>
<dbReference type="InterPro" id="IPR027443">
    <property type="entry name" value="IPNS-like_sf"/>
</dbReference>
<gene>
    <name evidence="5" type="ORF">KI387_016205</name>
</gene>
<dbReference type="SUPFAM" id="SSF51197">
    <property type="entry name" value="Clavaminate synthase-like"/>
    <property type="match status" value="1"/>
</dbReference>
<evidence type="ECO:0000259" key="4">
    <source>
        <dbReference type="PROSITE" id="PS51471"/>
    </source>
</evidence>
<evidence type="ECO:0000256" key="1">
    <source>
        <dbReference type="ARBA" id="ARBA00022723"/>
    </source>
</evidence>
<feature type="domain" description="Fe2OG dioxygenase" evidence="4">
    <location>
        <begin position="161"/>
        <end position="260"/>
    </location>
</feature>
<comment type="caution">
    <text evidence="5">The sequence shown here is derived from an EMBL/GenBank/DDBJ whole genome shotgun (WGS) entry which is preliminary data.</text>
</comment>
<feature type="non-terminal residue" evidence="5">
    <location>
        <position position="1"/>
    </location>
</feature>
<dbReference type="GO" id="GO:0016491">
    <property type="term" value="F:oxidoreductase activity"/>
    <property type="evidence" value="ECO:0007669"/>
    <property type="project" value="UniProtKB-KW"/>
</dbReference>
<sequence>VEGNTMAENIPVLDMSRCGEKECIENIRQACEELGCFRIVNHGIATDLLRQADLVCRDVFKLPKETKIKNVSPVPFAGYYGGVSHDRAFVHETLGIAEVPNPEAIRDFSNLMWSHGNQNFCKIMEEYTYNMMQLSKRLHQIILESLGLSKYYDSHFNHGKTIFRMNMYDVLHELSLETVGLPPHTDSNSITILYEDEIGGLQVENKTGDWINVNPIPNTFVVFIGDSFEAWSNRRIRSVKHRVIVKRPNSRLSLAFFNTFPEKMEIKAPPELVDDEHPQCYKAFLYGHMIKYRMGDGRMIQKPLLSFAF</sequence>
<accession>A0AA38GDU7</accession>
<dbReference type="InterPro" id="IPR005123">
    <property type="entry name" value="Oxoglu/Fe-dep_dioxygenase_dom"/>
</dbReference>
<dbReference type="InterPro" id="IPR044861">
    <property type="entry name" value="IPNS-like_FE2OG_OXY"/>
</dbReference>
<dbReference type="AlphaFoldDB" id="A0AA38GDU7"/>
<keyword evidence="2 3" id="KW-0408">Iron</keyword>
<keyword evidence="3" id="KW-0560">Oxidoreductase</keyword>
<dbReference type="GO" id="GO:0046872">
    <property type="term" value="F:metal ion binding"/>
    <property type="evidence" value="ECO:0007669"/>
    <property type="project" value="UniProtKB-KW"/>
</dbReference>
<dbReference type="PANTHER" id="PTHR47990">
    <property type="entry name" value="2-OXOGLUTARATE (2OG) AND FE(II)-DEPENDENT OXYGENASE SUPERFAMILY PROTEIN-RELATED"/>
    <property type="match status" value="1"/>
</dbReference>
<reference evidence="5 6" key="1">
    <citation type="journal article" date="2021" name="Nat. Plants">
        <title>The Taxus genome provides insights into paclitaxel biosynthesis.</title>
        <authorList>
            <person name="Xiong X."/>
            <person name="Gou J."/>
            <person name="Liao Q."/>
            <person name="Li Y."/>
            <person name="Zhou Q."/>
            <person name="Bi G."/>
            <person name="Li C."/>
            <person name="Du R."/>
            <person name="Wang X."/>
            <person name="Sun T."/>
            <person name="Guo L."/>
            <person name="Liang H."/>
            <person name="Lu P."/>
            <person name="Wu Y."/>
            <person name="Zhang Z."/>
            <person name="Ro D.K."/>
            <person name="Shang Y."/>
            <person name="Huang S."/>
            <person name="Yan J."/>
        </authorList>
    </citation>
    <scope>NUCLEOTIDE SEQUENCE [LARGE SCALE GENOMIC DNA]</scope>
    <source>
        <tissue evidence="5">Leaf</tissue>
    </source>
</reference>
<dbReference type="Pfam" id="PF03171">
    <property type="entry name" value="2OG-FeII_Oxy"/>
    <property type="match status" value="1"/>
</dbReference>
<evidence type="ECO:0000256" key="3">
    <source>
        <dbReference type="RuleBase" id="RU003682"/>
    </source>
</evidence>
<dbReference type="Proteomes" id="UP000824469">
    <property type="component" value="Unassembled WGS sequence"/>
</dbReference>
<evidence type="ECO:0000313" key="6">
    <source>
        <dbReference type="Proteomes" id="UP000824469"/>
    </source>
</evidence>
<comment type="similarity">
    <text evidence="3">Belongs to the iron/ascorbate-dependent oxidoreductase family.</text>
</comment>
<dbReference type="OMA" id="FCKIMEE"/>